<dbReference type="AlphaFoldDB" id="A0A4U0QSH2"/>
<organism evidence="2 3">
    <name type="scientific">Chitiniphilus eburneus</name>
    <dbReference type="NCBI Taxonomy" id="2571148"/>
    <lineage>
        <taxon>Bacteria</taxon>
        <taxon>Pseudomonadati</taxon>
        <taxon>Pseudomonadota</taxon>
        <taxon>Betaproteobacteria</taxon>
        <taxon>Neisseriales</taxon>
        <taxon>Chitinibacteraceae</taxon>
        <taxon>Chitiniphilus</taxon>
    </lineage>
</organism>
<dbReference type="EMBL" id="SUMF01000001">
    <property type="protein sequence ID" value="TJZ79194.1"/>
    <property type="molecule type" value="Genomic_DNA"/>
</dbReference>
<feature type="non-terminal residue" evidence="2">
    <location>
        <position position="54"/>
    </location>
</feature>
<keyword evidence="2" id="KW-0808">Transferase</keyword>
<comment type="caution">
    <text evidence="2">The sequence shown here is derived from an EMBL/GenBank/DDBJ whole genome shotgun (WGS) entry which is preliminary data.</text>
</comment>
<accession>A0A4U0QSH2</accession>
<dbReference type="EC" id="2.2.1.2" evidence="2"/>
<keyword evidence="3" id="KW-1185">Reference proteome</keyword>
<dbReference type="Proteomes" id="UP000310016">
    <property type="component" value="Unassembled WGS sequence"/>
</dbReference>
<name>A0A4U0QSH2_9NEIS</name>
<proteinExistence type="predicted"/>
<reference evidence="2 3" key="1">
    <citation type="submission" date="2019-04" db="EMBL/GenBank/DDBJ databases">
        <title>Chitiniphilus eburnea sp. nov., a novel chitinolytic bacterium isolated from aquaculture sludge.</title>
        <authorList>
            <person name="Sheng M."/>
        </authorList>
    </citation>
    <scope>NUCLEOTIDE SEQUENCE [LARGE SCALE GENOMIC DNA]</scope>
    <source>
        <strain evidence="2 3">HX-2-15</strain>
    </source>
</reference>
<evidence type="ECO:0000313" key="3">
    <source>
        <dbReference type="Proteomes" id="UP000310016"/>
    </source>
</evidence>
<protein>
    <submittedName>
        <fullName evidence="2">Transaldolase</fullName>
        <ecNumber evidence="2">2.2.1.2</ecNumber>
    </submittedName>
</protein>
<evidence type="ECO:0000313" key="2">
    <source>
        <dbReference type="EMBL" id="TJZ79194.1"/>
    </source>
</evidence>
<dbReference type="GO" id="GO:0004801">
    <property type="term" value="F:transaldolase activity"/>
    <property type="evidence" value="ECO:0007669"/>
    <property type="project" value="UniProtKB-EC"/>
</dbReference>
<sequence>MAPPRFASSPATRATRRGIHPGDPAMSKLAAIKPLGQRIWLDNLSRGLLQSGAL</sequence>
<gene>
    <name evidence="2" type="ORF">FAZ21_02600</name>
</gene>
<evidence type="ECO:0000256" key="1">
    <source>
        <dbReference type="SAM" id="MobiDB-lite"/>
    </source>
</evidence>
<feature type="region of interest" description="Disordered" evidence="1">
    <location>
        <begin position="1"/>
        <end position="25"/>
    </location>
</feature>